<dbReference type="PANTHER" id="PTHR32099:SF42">
    <property type="entry name" value="CYSTEINE-RICH RECEPTOR-LIKE PROTEIN KINASE 9-RELATED"/>
    <property type="match status" value="1"/>
</dbReference>
<protein>
    <recommendedName>
        <fullName evidence="4">Gnk2-homologous domain-containing protein</fullName>
    </recommendedName>
</protein>
<dbReference type="CDD" id="cd23509">
    <property type="entry name" value="Gnk2-like"/>
    <property type="match status" value="2"/>
</dbReference>
<evidence type="ECO:0000259" key="4">
    <source>
        <dbReference type="PROSITE" id="PS51473"/>
    </source>
</evidence>
<evidence type="ECO:0000313" key="5">
    <source>
        <dbReference type="EMBL" id="KGN64562.1"/>
    </source>
</evidence>
<dbReference type="OrthoDB" id="696781at2759"/>
<keyword evidence="2" id="KW-0677">Repeat</keyword>
<reference evidence="5 6" key="3">
    <citation type="journal article" date="2010" name="BMC Genomics">
        <title>Transcriptome sequencing and comparative analysis of cucumber flowers with different sex types.</title>
        <authorList>
            <person name="Guo S."/>
            <person name="Zheng Y."/>
            <person name="Joung J.G."/>
            <person name="Liu S."/>
            <person name="Zhang Z."/>
            <person name="Crasta O.R."/>
            <person name="Sobral B.W."/>
            <person name="Xu Y."/>
            <person name="Huang S."/>
            <person name="Fei Z."/>
        </authorList>
    </citation>
    <scope>NUCLEOTIDE SEQUENCE [LARGE SCALE GENOMIC DNA]</scope>
    <source>
        <strain evidence="6">cv. 9930</strain>
    </source>
</reference>
<dbReference type="PANTHER" id="PTHR32099">
    <property type="entry name" value="CYSTEINE-RICH REPEAT SECRETORY PROTEIN"/>
    <property type="match status" value="1"/>
</dbReference>
<reference evidence="5 6" key="1">
    <citation type="journal article" date="2009" name="Nat. Genet.">
        <title>The genome of the cucumber, Cucumis sativus L.</title>
        <authorList>
            <person name="Huang S."/>
            <person name="Li R."/>
            <person name="Zhang Z."/>
            <person name="Li L."/>
            <person name="Gu X."/>
            <person name="Fan W."/>
            <person name="Lucas W.J."/>
            <person name="Wang X."/>
            <person name="Xie B."/>
            <person name="Ni P."/>
            <person name="Ren Y."/>
            <person name="Zhu H."/>
            <person name="Li J."/>
            <person name="Lin K."/>
            <person name="Jin W."/>
            <person name="Fei Z."/>
            <person name="Li G."/>
            <person name="Staub J."/>
            <person name="Kilian A."/>
            <person name="van der Vossen E.A."/>
            <person name="Wu Y."/>
            <person name="Guo J."/>
            <person name="He J."/>
            <person name="Jia Z."/>
            <person name="Ren Y."/>
            <person name="Tian G."/>
            <person name="Lu Y."/>
            <person name="Ruan J."/>
            <person name="Qian W."/>
            <person name="Wang M."/>
            <person name="Huang Q."/>
            <person name="Li B."/>
            <person name="Xuan Z."/>
            <person name="Cao J."/>
            <person name="Asan"/>
            <person name="Wu Z."/>
            <person name="Zhang J."/>
            <person name="Cai Q."/>
            <person name="Bai Y."/>
            <person name="Zhao B."/>
            <person name="Han Y."/>
            <person name="Li Y."/>
            <person name="Li X."/>
            <person name="Wang S."/>
            <person name="Shi Q."/>
            <person name="Liu S."/>
            <person name="Cho W.K."/>
            <person name="Kim J.Y."/>
            <person name="Xu Y."/>
            <person name="Heller-Uszynska K."/>
            <person name="Miao H."/>
            <person name="Cheng Z."/>
            <person name="Zhang S."/>
            <person name="Wu J."/>
            <person name="Yang Y."/>
            <person name="Kang H."/>
            <person name="Li M."/>
            <person name="Liang H."/>
            <person name="Ren X."/>
            <person name="Shi Z."/>
            <person name="Wen M."/>
            <person name="Jian M."/>
            <person name="Yang H."/>
            <person name="Zhang G."/>
            <person name="Yang Z."/>
            <person name="Chen R."/>
            <person name="Liu S."/>
            <person name="Li J."/>
            <person name="Ma L."/>
            <person name="Liu H."/>
            <person name="Zhou Y."/>
            <person name="Zhao J."/>
            <person name="Fang X."/>
            <person name="Li G."/>
            <person name="Fang L."/>
            <person name="Li Y."/>
            <person name="Liu D."/>
            <person name="Zheng H."/>
            <person name="Zhang Y."/>
            <person name="Qin N."/>
            <person name="Li Z."/>
            <person name="Yang G."/>
            <person name="Yang S."/>
            <person name="Bolund L."/>
            <person name="Kristiansen K."/>
            <person name="Zheng H."/>
            <person name="Li S."/>
            <person name="Zhang X."/>
            <person name="Yang H."/>
            <person name="Wang J."/>
            <person name="Sun R."/>
            <person name="Zhang B."/>
            <person name="Jiang S."/>
            <person name="Wang J."/>
            <person name="Du Y."/>
            <person name="Li S."/>
        </authorList>
    </citation>
    <scope>NUCLEOTIDE SEQUENCE [LARGE SCALE GENOMIC DNA]</scope>
    <source>
        <strain evidence="6">cv. 9930</strain>
    </source>
</reference>
<dbReference type="Proteomes" id="UP000029981">
    <property type="component" value="Chromosome 1"/>
</dbReference>
<gene>
    <name evidence="5" type="ORF">Csa_1G064840</name>
</gene>
<reference evidence="5 6" key="4">
    <citation type="journal article" date="2011" name="BMC Genomics">
        <title>RNA-Seq improves annotation of protein-coding genes in the cucumber genome.</title>
        <authorList>
            <person name="Li Z."/>
            <person name="Zhang Z."/>
            <person name="Yan P."/>
            <person name="Huang S."/>
            <person name="Fei Z."/>
            <person name="Lin K."/>
        </authorList>
    </citation>
    <scope>NUCLEOTIDE SEQUENCE [LARGE SCALE GENOMIC DNA]</scope>
    <source>
        <strain evidence="6">cv. 9930</strain>
    </source>
</reference>
<feature type="domain" description="Gnk2-homologous" evidence="4">
    <location>
        <begin position="148"/>
        <end position="258"/>
    </location>
</feature>
<keyword evidence="6" id="KW-1185">Reference proteome</keyword>
<feature type="compositionally biased region" description="Pro residues" evidence="3">
    <location>
        <begin position="314"/>
        <end position="334"/>
    </location>
</feature>
<proteinExistence type="predicted"/>
<evidence type="ECO:0000256" key="3">
    <source>
        <dbReference type="SAM" id="MobiDB-lite"/>
    </source>
</evidence>
<dbReference type="STRING" id="3659.A0A0A0LUV8"/>
<accession>A0A0A0LUV8</accession>
<keyword evidence="1" id="KW-0732">Signal</keyword>
<dbReference type="eggNOG" id="ENOG502QWDY">
    <property type="taxonomic scope" value="Eukaryota"/>
</dbReference>
<organism evidence="5 6">
    <name type="scientific">Cucumis sativus</name>
    <name type="common">Cucumber</name>
    <dbReference type="NCBI Taxonomy" id="3659"/>
    <lineage>
        <taxon>Eukaryota</taxon>
        <taxon>Viridiplantae</taxon>
        <taxon>Streptophyta</taxon>
        <taxon>Embryophyta</taxon>
        <taxon>Tracheophyta</taxon>
        <taxon>Spermatophyta</taxon>
        <taxon>Magnoliopsida</taxon>
        <taxon>eudicotyledons</taxon>
        <taxon>Gunneridae</taxon>
        <taxon>Pentapetalae</taxon>
        <taxon>rosids</taxon>
        <taxon>fabids</taxon>
        <taxon>Cucurbitales</taxon>
        <taxon>Cucurbitaceae</taxon>
        <taxon>Benincaseae</taxon>
        <taxon>Cucumis</taxon>
    </lineage>
</organism>
<dbReference type="Gene3D" id="3.30.430.20">
    <property type="entry name" value="Gnk2 domain, C-X8-C-X2-C motif"/>
    <property type="match status" value="2"/>
</dbReference>
<dbReference type="Pfam" id="PF01657">
    <property type="entry name" value="Stress-antifung"/>
    <property type="match status" value="2"/>
</dbReference>
<feature type="region of interest" description="Disordered" evidence="3">
    <location>
        <begin position="279"/>
        <end position="341"/>
    </location>
</feature>
<evidence type="ECO:0000256" key="1">
    <source>
        <dbReference type="ARBA" id="ARBA00022729"/>
    </source>
</evidence>
<dbReference type="Gramene" id="KGN64562">
    <property type="protein sequence ID" value="KGN64562"/>
    <property type="gene ID" value="Csa_1G064840"/>
</dbReference>
<reference evidence="5 6" key="2">
    <citation type="journal article" date="2009" name="PLoS ONE">
        <title>An integrated genetic and cytogenetic map of the cucumber genome.</title>
        <authorList>
            <person name="Ren Y."/>
            <person name="Zhang Z."/>
            <person name="Liu J."/>
            <person name="Staub J.E."/>
            <person name="Han Y."/>
            <person name="Cheng Z."/>
            <person name="Li X."/>
            <person name="Lu J."/>
            <person name="Miao H."/>
            <person name="Kang H."/>
            <person name="Xie B."/>
            <person name="Gu X."/>
            <person name="Wang X."/>
            <person name="Du Y."/>
            <person name="Jin W."/>
            <person name="Huang S."/>
        </authorList>
    </citation>
    <scope>NUCLEOTIDE SEQUENCE [LARGE SCALE GENOMIC DNA]</scope>
    <source>
        <strain evidence="6">cv. 9930</strain>
    </source>
</reference>
<evidence type="ECO:0000313" key="6">
    <source>
        <dbReference type="Proteomes" id="UP000029981"/>
    </source>
</evidence>
<dbReference type="EMBL" id="CM002922">
    <property type="protein sequence ID" value="KGN64562.1"/>
    <property type="molecule type" value="Genomic_DNA"/>
</dbReference>
<dbReference type="OMA" id="LMALECN"/>
<sequence length="362" mass="39632">MKLRQSIRFVNMETTFVMFVVFFLLSFPIHGRHHRISSDQYLDNPFRYCSNATFSPSSTYFSNLKSLSSSLSSNASHRLFYHNASATTVYGDYQCRGDLNATACKHCVANATTNSSQTYCPFSVEAVIWKDECFLRYSNRSFFSLLREEPLRHINNQDNFTGDGLEAFKKIVETTLNDTVRNASSSSSSHVRLFGTKEASFGSETVYTMAQCTNDLSSSNCRKCLKRAVQIIPSCCSGRRGARVLLFSCTVRYELYPFYDGVSLNISLSPSPAFSPLSSPLAPELAPPAQSPSDTNDPFPELPPPAQSPSNSIPSPPPPDTLPSSPSIPLPPSTAPSSLLSGKGKKMTVAMVIGIVVGGVFV</sequence>
<feature type="domain" description="Gnk2-homologous" evidence="4">
    <location>
        <begin position="42"/>
        <end position="142"/>
    </location>
</feature>
<dbReference type="PROSITE" id="PS51473">
    <property type="entry name" value="GNK2"/>
    <property type="match status" value="2"/>
</dbReference>
<dbReference type="InterPro" id="IPR002902">
    <property type="entry name" value="GNK2"/>
</dbReference>
<evidence type="ECO:0000256" key="2">
    <source>
        <dbReference type="ARBA" id="ARBA00022737"/>
    </source>
</evidence>
<dbReference type="FunFam" id="3.30.430.20:FF:000002">
    <property type="entry name" value="Cysteine-rich receptor-like protein kinase 10"/>
    <property type="match status" value="1"/>
</dbReference>
<name>A0A0A0LUV8_CUCSA</name>
<dbReference type="InterPro" id="IPR038408">
    <property type="entry name" value="GNK2_sf"/>
</dbReference>
<dbReference type="AlphaFoldDB" id="A0A0A0LUV8"/>